<dbReference type="AlphaFoldDB" id="A0AAU8LZI9"/>
<evidence type="ECO:0000259" key="8">
    <source>
        <dbReference type="Pfam" id="PF12704"/>
    </source>
</evidence>
<dbReference type="Pfam" id="PF12704">
    <property type="entry name" value="MacB_PCD"/>
    <property type="match status" value="1"/>
</dbReference>
<keyword evidence="2" id="KW-1003">Cell membrane</keyword>
<protein>
    <submittedName>
        <fullName evidence="9">FtsX-like permease family protein</fullName>
    </submittedName>
</protein>
<evidence type="ECO:0000256" key="3">
    <source>
        <dbReference type="ARBA" id="ARBA00022692"/>
    </source>
</evidence>
<dbReference type="InterPro" id="IPR003838">
    <property type="entry name" value="ABC3_permease_C"/>
</dbReference>
<evidence type="ECO:0000259" key="7">
    <source>
        <dbReference type="Pfam" id="PF02687"/>
    </source>
</evidence>
<feature type="domain" description="ABC3 transporter permease C-terminal" evidence="7">
    <location>
        <begin position="293"/>
        <end position="409"/>
    </location>
</feature>
<keyword evidence="3 6" id="KW-0812">Transmembrane</keyword>
<dbReference type="Pfam" id="PF02687">
    <property type="entry name" value="FtsX"/>
    <property type="match status" value="1"/>
</dbReference>
<evidence type="ECO:0000256" key="2">
    <source>
        <dbReference type="ARBA" id="ARBA00022475"/>
    </source>
</evidence>
<feature type="transmembrane region" description="Helical" evidence="6">
    <location>
        <begin position="332"/>
        <end position="361"/>
    </location>
</feature>
<evidence type="ECO:0000313" key="9">
    <source>
        <dbReference type="EMBL" id="XCN74695.1"/>
    </source>
</evidence>
<reference evidence="9" key="1">
    <citation type="journal article" date="2024" name="Syst. Appl. Microbiol.">
        <title>First single-strain enrichments of Electrothrix cable bacteria, description of E. aestuarii sp. nov. and E. rattekaaiensis sp. nov., and proposal of a cable bacteria taxonomy following the rules of the SeqCode.</title>
        <authorList>
            <person name="Plum-Jensen L.E."/>
            <person name="Schramm A."/>
            <person name="Marshall I.P.G."/>
        </authorList>
    </citation>
    <scope>NUCLEOTIDE SEQUENCE</scope>
    <source>
        <strain evidence="9">Rat1</strain>
    </source>
</reference>
<accession>A0AAU8LZI9</accession>
<proteinExistence type="predicted"/>
<sequence length="420" mass="45626">MKTILLLALKSLGNRKFTAGLTLLSIALSVTLLLGVERIRTESRSSFTNTVSGTDLVVGARSGPIQLLLYAVFRIGHATNNITWQSYQEIAAFKDVEWTIPISLGDSHKGYRVMGTTPDYFTHFRYGDRQQLDFAQGEPFNDLYDAVLGAEAARALGYQLGDSIIIAHGAGEVSFVAHEDKPFKVKGILRPTGTPVDRTVHVSLEAIEAIHIDWKGGAPVPGQHISANLVRRMDLTPQAITAFLVKLKNPIATFSVQRRINQYKDEPLTGILPGVALQQLWELIGVAEKALFVVSGFVVIVGLFGMLTALLTSLNERRREMAILRSVGARPVHVFSLIIGEAVLLTSLGILLGIALLYVLLAVAQPILLARFGVNIGVSGLSLYELGLTGAVWLAGLLAGIVPGWRIYYYSLTDGLTVRT</sequence>
<name>A0AAU8LZI9_9BACT</name>
<dbReference type="KEGG" id="eaj:Q3M24_08130"/>
<feature type="transmembrane region" description="Helical" evidence="6">
    <location>
        <begin position="381"/>
        <end position="402"/>
    </location>
</feature>
<evidence type="ECO:0000256" key="6">
    <source>
        <dbReference type="SAM" id="Phobius"/>
    </source>
</evidence>
<dbReference type="EMBL" id="CP159373">
    <property type="protein sequence ID" value="XCN74695.1"/>
    <property type="molecule type" value="Genomic_DNA"/>
</dbReference>
<dbReference type="InterPro" id="IPR025857">
    <property type="entry name" value="MacB_PCD"/>
</dbReference>
<organism evidence="9">
    <name type="scientific">Candidatus Electrothrix aestuarii</name>
    <dbReference type="NCBI Taxonomy" id="3062594"/>
    <lineage>
        <taxon>Bacteria</taxon>
        <taxon>Pseudomonadati</taxon>
        <taxon>Thermodesulfobacteriota</taxon>
        <taxon>Desulfobulbia</taxon>
        <taxon>Desulfobulbales</taxon>
        <taxon>Desulfobulbaceae</taxon>
        <taxon>Candidatus Electrothrix</taxon>
    </lineage>
</organism>
<feature type="domain" description="MacB-like periplasmic core" evidence="8">
    <location>
        <begin position="20"/>
        <end position="262"/>
    </location>
</feature>
<keyword evidence="5 6" id="KW-0472">Membrane</keyword>
<comment type="subcellular location">
    <subcellularLocation>
        <location evidence="1">Cell membrane</location>
        <topology evidence="1">Multi-pass membrane protein</topology>
    </subcellularLocation>
</comment>
<evidence type="ECO:0000256" key="4">
    <source>
        <dbReference type="ARBA" id="ARBA00022989"/>
    </source>
</evidence>
<dbReference type="PANTHER" id="PTHR43738:SF2">
    <property type="entry name" value="ABC TRANSPORTER PERMEASE"/>
    <property type="match status" value="1"/>
</dbReference>
<gene>
    <name evidence="9" type="ORF">Q3M24_08130</name>
</gene>
<dbReference type="PANTHER" id="PTHR43738">
    <property type="entry name" value="ABC TRANSPORTER, MEMBRANE PROTEIN"/>
    <property type="match status" value="1"/>
</dbReference>
<evidence type="ECO:0000256" key="1">
    <source>
        <dbReference type="ARBA" id="ARBA00004651"/>
    </source>
</evidence>
<keyword evidence="4 6" id="KW-1133">Transmembrane helix</keyword>
<dbReference type="InterPro" id="IPR051125">
    <property type="entry name" value="ABC-4/HrtB_transporter"/>
</dbReference>
<evidence type="ECO:0000256" key="5">
    <source>
        <dbReference type="ARBA" id="ARBA00023136"/>
    </source>
</evidence>
<reference evidence="9" key="2">
    <citation type="submission" date="2024-06" db="EMBL/GenBank/DDBJ databases">
        <authorList>
            <person name="Plum-Jensen L.E."/>
            <person name="Schramm A."/>
            <person name="Marshall I.P.G."/>
        </authorList>
    </citation>
    <scope>NUCLEOTIDE SEQUENCE</scope>
    <source>
        <strain evidence="9">Rat1</strain>
    </source>
</reference>
<dbReference type="GO" id="GO:0005886">
    <property type="term" value="C:plasma membrane"/>
    <property type="evidence" value="ECO:0007669"/>
    <property type="project" value="UniProtKB-SubCell"/>
</dbReference>
<feature type="transmembrane region" description="Helical" evidence="6">
    <location>
        <begin position="290"/>
        <end position="311"/>
    </location>
</feature>